<dbReference type="InterPro" id="IPR017871">
    <property type="entry name" value="ABC_transporter-like_CS"/>
</dbReference>
<name>A0A1M6MDB6_9FLAO</name>
<keyword evidence="2" id="KW-0547">Nucleotide-binding</keyword>
<dbReference type="SUPFAM" id="SSF52540">
    <property type="entry name" value="P-loop containing nucleoside triphosphate hydrolases"/>
    <property type="match status" value="1"/>
</dbReference>
<dbReference type="Proteomes" id="UP000184543">
    <property type="component" value="Unassembled WGS sequence"/>
</dbReference>
<sequence length="255" mass="28889">MIEVENIQKSFDGTRVLKGISTTFNTGQTNLIIGQSGSGKTVFLKCLLGLFTPDEGTICYDGKTYSDLTDDEKRNLRQEMGMVFQGSALFDSMTVEGNVRFPLEMFTKQSASEMQDRVDFVLNRVNLVDAHHKFPSEISGGMQKRVAIARAIVMNPKYLFCDEPNSGLDPKTAILIDNLIQEITEEYDITTVINTHDMNSVMEIGQKIIFLKNGVKEWEGSNKEIFKTDNEAVTNFVYSSDLFKKVRQMYIEERN</sequence>
<dbReference type="OrthoDB" id="9802264at2"/>
<keyword evidence="6" id="KW-1185">Reference proteome</keyword>
<reference evidence="6" key="1">
    <citation type="submission" date="2016-11" db="EMBL/GenBank/DDBJ databases">
        <authorList>
            <person name="Varghese N."/>
            <person name="Submissions S."/>
        </authorList>
    </citation>
    <scope>NUCLEOTIDE SEQUENCE [LARGE SCALE GENOMIC DNA]</scope>
    <source>
        <strain evidence="6">DSM 19858</strain>
    </source>
</reference>
<dbReference type="InterPro" id="IPR027417">
    <property type="entry name" value="P-loop_NTPase"/>
</dbReference>
<keyword evidence="3 5" id="KW-0067">ATP-binding</keyword>
<dbReference type="STRING" id="192903.SAMN04488513_10998"/>
<dbReference type="SMART" id="SM00382">
    <property type="entry name" value="AAA"/>
    <property type="match status" value="1"/>
</dbReference>
<keyword evidence="1" id="KW-0813">Transport</keyword>
<dbReference type="PANTHER" id="PTHR43023">
    <property type="entry name" value="PROTEIN TRIGALACTOSYLDIACYLGLYCEROL 3, CHLOROPLASTIC"/>
    <property type="match status" value="1"/>
</dbReference>
<dbReference type="PROSITE" id="PS00211">
    <property type="entry name" value="ABC_TRANSPORTER_1"/>
    <property type="match status" value="1"/>
</dbReference>
<evidence type="ECO:0000256" key="2">
    <source>
        <dbReference type="ARBA" id="ARBA00022741"/>
    </source>
</evidence>
<dbReference type="RefSeq" id="WP_072995164.1">
    <property type="nucleotide sequence ID" value="NZ_FQYU01000009.1"/>
</dbReference>
<accession>A0A1M6MDB6</accession>
<evidence type="ECO:0000259" key="4">
    <source>
        <dbReference type="PROSITE" id="PS50893"/>
    </source>
</evidence>
<organism evidence="5 6">
    <name type="scientific">Pseudozobellia thermophila</name>
    <dbReference type="NCBI Taxonomy" id="192903"/>
    <lineage>
        <taxon>Bacteria</taxon>
        <taxon>Pseudomonadati</taxon>
        <taxon>Bacteroidota</taxon>
        <taxon>Flavobacteriia</taxon>
        <taxon>Flavobacteriales</taxon>
        <taxon>Flavobacteriaceae</taxon>
        <taxon>Pseudozobellia</taxon>
    </lineage>
</organism>
<dbReference type="GO" id="GO:0005524">
    <property type="term" value="F:ATP binding"/>
    <property type="evidence" value="ECO:0007669"/>
    <property type="project" value="UniProtKB-KW"/>
</dbReference>
<dbReference type="GO" id="GO:0016887">
    <property type="term" value="F:ATP hydrolysis activity"/>
    <property type="evidence" value="ECO:0007669"/>
    <property type="project" value="InterPro"/>
</dbReference>
<dbReference type="AlphaFoldDB" id="A0A1M6MDB6"/>
<feature type="domain" description="ABC transporter" evidence="4">
    <location>
        <begin position="2"/>
        <end position="238"/>
    </location>
</feature>
<protein>
    <submittedName>
        <fullName evidence="5">Phospholipid/cholesterol/gamma-HCH transport system ATP-binding protein</fullName>
    </submittedName>
</protein>
<dbReference type="PROSITE" id="PS50893">
    <property type="entry name" value="ABC_TRANSPORTER_2"/>
    <property type="match status" value="1"/>
</dbReference>
<dbReference type="Gene3D" id="3.40.50.300">
    <property type="entry name" value="P-loop containing nucleotide triphosphate hydrolases"/>
    <property type="match status" value="1"/>
</dbReference>
<dbReference type="PANTHER" id="PTHR43023:SF6">
    <property type="entry name" value="INTERMEMBRANE PHOSPHOLIPID TRANSPORT SYSTEM ATP-BINDING PROTEIN MLAF"/>
    <property type="match status" value="1"/>
</dbReference>
<evidence type="ECO:0000256" key="3">
    <source>
        <dbReference type="ARBA" id="ARBA00022840"/>
    </source>
</evidence>
<evidence type="ECO:0000313" key="5">
    <source>
        <dbReference type="EMBL" id="SHJ81263.1"/>
    </source>
</evidence>
<dbReference type="EMBL" id="FQYU01000009">
    <property type="protein sequence ID" value="SHJ81263.1"/>
    <property type="molecule type" value="Genomic_DNA"/>
</dbReference>
<dbReference type="InterPro" id="IPR003439">
    <property type="entry name" value="ABC_transporter-like_ATP-bd"/>
</dbReference>
<proteinExistence type="predicted"/>
<dbReference type="InterPro" id="IPR003593">
    <property type="entry name" value="AAA+_ATPase"/>
</dbReference>
<dbReference type="Pfam" id="PF00005">
    <property type="entry name" value="ABC_tran"/>
    <property type="match status" value="1"/>
</dbReference>
<gene>
    <name evidence="5" type="ORF">SAMN04488513_10998</name>
</gene>
<evidence type="ECO:0000313" key="6">
    <source>
        <dbReference type="Proteomes" id="UP000184543"/>
    </source>
</evidence>
<evidence type="ECO:0000256" key="1">
    <source>
        <dbReference type="ARBA" id="ARBA00022448"/>
    </source>
</evidence>